<comment type="caution">
    <text evidence="9">The sequence shown here is derived from an EMBL/GenBank/DDBJ whole genome shotgun (WGS) entry which is preliminary data.</text>
</comment>
<dbReference type="GO" id="GO:0042277">
    <property type="term" value="F:peptide binding"/>
    <property type="evidence" value="ECO:0007669"/>
    <property type="project" value="InterPro"/>
</dbReference>
<organism evidence="9 10">
    <name type="scientific">Gammaproteobacteria bacterium LSUCC0057</name>
    <dbReference type="NCBI Taxonomy" id="2559237"/>
    <lineage>
        <taxon>Bacteria</taxon>
        <taxon>Pseudomonadati</taxon>
        <taxon>Pseudomonadota</taxon>
        <taxon>Gammaproteobacteria</taxon>
        <taxon>Cellvibrionales</taxon>
        <taxon>Porticoccaceae</taxon>
        <taxon>SAR92 clade</taxon>
    </lineage>
</organism>
<dbReference type="InterPro" id="IPR023034">
    <property type="entry name" value="PPIase_SurA"/>
</dbReference>
<dbReference type="Pfam" id="PF09312">
    <property type="entry name" value="SurA_N"/>
    <property type="match status" value="1"/>
</dbReference>
<comment type="catalytic activity">
    <reaction evidence="7">
        <text>[protein]-peptidylproline (omega=180) = [protein]-peptidylproline (omega=0)</text>
        <dbReference type="Rhea" id="RHEA:16237"/>
        <dbReference type="Rhea" id="RHEA-COMP:10747"/>
        <dbReference type="Rhea" id="RHEA-COMP:10748"/>
        <dbReference type="ChEBI" id="CHEBI:83833"/>
        <dbReference type="ChEBI" id="CHEBI:83834"/>
        <dbReference type="EC" id="5.2.1.8"/>
    </reaction>
</comment>
<dbReference type="InterPro" id="IPR027304">
    <property type="entry name" value="Trigger_fact/SurA_dom_sf"/>
</dbReference>
<evidence type="ECO:0000256" key="3">
    <source>
        <dbReference type="ARBA" id="ARBA00022764"/>
    </source>
</evidence>
<dbReference type="SUPFAM" id="SSF54534">
    <property type="entry name" value="FKBP-like"/>
    <property type="match status" value="2"/>
</dbReference>
<evidence type="ECO:0000256" key="6">
    <source>
        <dbReference type="ARBA" id="ARBA00023235"/>
    </source>
</evidence>
<evidence type="ECO:0000256" key="5">
    <source>
        <dbReference type="ARBA" id="ARBA00023186"/>
    </source>
</evidence>
<evidence type="ECO:0000256" key="4">
    <source>
        <dbReference type="ARBA" id="ARBA00023110"/>
    </source>
</evidence>
<dbReference type="EMBL" id="SPIA01000004">
    <property type="protein sequence ID" value="TFH67272.1"/>
    <property type="molecule type" value="Genomic_DNA"/>
</dbReference>
<keyword evidence="4 7" id="KW-0697">Rotamase</keyword>
<keyword evidence="6 7" id="KW-0413">Isomerase</keyword>
<evidence type="ECO:0000259" key="8">
    <source>
        <dbReference type="PROSITE" id="PS50198"/>
    </source>
</evidence>
<keyword evidence="1 7" id="KW-0732">Signal</keyword>
<dbReference type="OrthoDB" id="14196at2"/>
<keyword evidence="3 7" id="KW-0574">Periplasm</keyword>
<dbReference type="SUPFAM" id="SSF109998">
    <property type="entry name" value="Triger factor/SurA peptide-binding domain-like"/>
    <property type="match status" value="1"/>
</dbReference>
<dbReference type="InterPro" id="IPR000297">
    <property type="entry name" value="PPIase_PpiC"/>
</dbReference>
<evidence type="ECO:0000313" key="10">
    <source>
        <dbReference type="Proteomes" id="UP000298133"/>
    </source>
</evidence>
<comment type="subcellular location">
    <subcellularLocation>
        <location evidence="7">Periplasm</location>
    </subcellularLocation>
    <text evidence="7">Is capable of associating with the outer membrane.</text>
</comment>
<dbReference type="Gene3D" id="1.10.4030.10">
    <property type="entry name" value="Porin chaperone SurA, peptide-binding domain"/>
    <property type="match status" value="1"/>
</dbReference>
<keyword evidence="5 7" id="KW-0143">Chaperone</keyword>
<dbReference type="GO" id="GO:0043165">
    <property type="term" value="P:Gram-negative-bacterium-type cell outer membrane assembly"/>
    <property type="evidence" value="ECO:0007669"/>
    <property type="project" value="InterPro"/>
</dbReference>
<evidence type="ECO:0000256" key="1">
    <source>
        <dbReference type="ARBA" id="ARBA00022729"/>
    </source>
</evidence>
<dbReference type="GO" id="GO:0050821">
    <property type="term" value="P:protein stabilization"/>
    <property type="evidence" value="ECO:0007669"/>
    <property type="project" value="InterPro"/>
</dbReference>
<dbReference type="InterPro" id="IPR046357">
    <property type="entry name" value="PPIase_dom_sf"/>
</dbReference>
<dbReference type="GO" id="GO:0051082">
    <property type="term" value="F:unfolded protein binding"/>
    <property type="evidence" value="ECO:0007669"/>
    <property type="project" value="UniProtKB-UniRule"/>
</dbReference>
<gene>
    <name evidence="7" type="primary">surA</name>
    <name evidence="9" type="ORF">E3W66_09650</name>
</gene>
<dbReference type="PROSITE" id="PS50198">
    <property type="entry name" value="PPIC_PPIASE_2"/>
    <property type="match status" value="2"/>
</dbReference>
<reference evidence="9 10" key="1">
    <citation type="submission" date="2019-03" db="EMBL/GenBank/DDBJ databases">
        <title>Draft genome of Gammaproteobacteria bacterium LSUCC0057, a member of the SAR92 clade.</title>
        <authorList>
            <person name="Lanclos V.C."/>
            <person name="Doiron C."/>
            <person name="Henson M.W."/>
            <person name="Thrash J.C."/>
        </authorList>
    </citation>
    <scope>NUCLEOTIDE SEQUENCE [LARGE SCALE GENOMIC DNA]</scope>
    <source>
        <strain evidence="9 10">LSUCC0057</strain>
    </source>
</reference>
<dbReference type="GO" id="GO:0003755">
    <property type="term" value="F:peptidyl-prolyl cis-trans isomerase activity"/>
    <property type="evidence" value="ECO:0007669"/>
    <property type="project" value="UniProtKB-UniRule"/>
</dbReference>
<dbReference type="Pfam" id="PF00639">
    <property type="entry name" value="Rotamase"/>
    <property type="match status" value="2"/>
</dbReference>
<accession>A0A4Y8UFX7</accession>
<keyword evidence="2 7" id="KW-0677">Repeat</keyword>
<protein>
    <recommendedName>
        <fullName evidence="7">Chaperone SurA</fullName>
    </recommendedName>
    <alternativeName>
        <fullName evidence="7">Peptidyl-prolyl cis-trans isomerase SurA</fullName>
        <shortName evidence="7">PPIase SurA</shortName>
        <ecNumber evidence="7">5.2.1.8</ecNumber>
    </alternativeName>
    <alternativeName>
        <fullName evidence="7">Rotamase SurA</fullName>
    </alternativeName>
</protein>
<proteinExistence type="inferred from homology"/>
<feature type="domain" description="PpiC" evidence="8">
    <location>
        <begin position="177"/>
        <end position="278"/>
    </location>
</feature>
<dbReference type="Gene3D" id="3.10.50.40">
    <property type="match status" value="2"/>
</dbReference>
<evidence type="ECO:0000256" key="2">
    <source>
        <dbReference type="ARBA" id="ARBA00022737"/>
    </source>
</evidence>
<sequence precursor="true">MKSAKNFNLLACAAAALLLTAAPATAQLQVVDRVAAIVDEDVVMQSELEQRLSDIYAQIESSGGNPPPLNLLAEQVLERLISERLQLNLGNRAGVRISEEEINQAIARLAASSGGTVEAYIATVEQQSGGYAGLREQIRTEMVLRRVQQGNVMRRIRISDRELDNFLNSQEGQLLSAAEVRVGHILLSLNAQMDAEQQQQLRDRATELAAQAAQGSDFAALALSYSNDSSAAQGGDLGWRNSAELPELFAAALAELQPGEVSAVLQSGAGLHILKLYDRRGGGEQLVEQHFARHILLSPNQIRDTEQTVAELEGLRQRLIDGEDFAALAREYSEDKGSALSGGELGWSTPGMFVPEFEQTMNNIAIGEISAPFKSQFGWHILQVTERRDQDFSTEILRNRARNLLSQRKFDAELQVWLQEIRDEAFVQIKSIPGLLESDTSAP</sequence>
<dbReference type="PANTHER" id="PTHR47637">
    <property type="entry name" value="CHAPERONE SURA"/>
    <property type="match status" value="1"/>
</dbReference>
<dbReference type="AlphaFoldDB" id="A0A4Y8UFX7"/>
<dbReference type="PROSITE" id="PS01096">
    <property type="entry name" value="PPIC_PPIASE_1"/>
    <property type="match status" value="1"/>
</dbReference>
<dbReference type="GO" id="GO:0006457">
    <property type="term" value="P:protein folding"/>
    <property type="evidence" value="ECO:0007669"/>
    <property type="project" value="UniProtKB-UniRule"/>
</dbReference>
<dbReference type="InterPro" id="IPR050280">
    <property type="entry name" value="OMP_Chaperone_SurA"/>
</dbReference>
<dbReference type="InterPro" id="IPR023058">
    <property type="entry name" value="PPIase_PpiC_CS"/>
</dbReference>
<dbReference type="GO" id="GO:0030288">
    <property type="term" value="C:outer membrane-bounded periplasmic space"/>
    <property type="evidence" value="ECO:0007669"/>
    <property type="project" value="InterPro"/>
</dbReference>
<evidence type="ECO:0000256" key="7">
    <source>
        <dbReference type="HAMAP-Rule" id="MF_01183"/>
    </source>
</evidence>
<feature type="chain" id="PRO_5021520465" description="Chaperone SurA" evidence="7">
    <location>
        <begin position="27"/>
        <end position="443"/>
    </location>
</feature>
<comment type="function">
    <text evidence="7">Chaperone involved in the correct folding and assembly of outer membrane proteins. Recognizes specific patterns of aromatic residues and the orientation of their side chains, which are found more frequently in integral outer membrane proteins. May act in both early periplasmic and late outer membrane-associated steps of protein maturation.</text>
</comment>
<dbReference type="PANTHER" id="PTHR47637:SF1">
    <property type="entry name" value="CHAPERONE SURA"/>
    <property type="match status" value="1"/>
</dbReference>
<dbReference type="HAMAP" id="MF_01183">
    <property type="entry name" value="Chaperone_SurA"/>
    <property type="match status" value="1"/>
</dbReference>
<keyword evidence="10" id="KW-1185">Reference proteome</keyword>
<dbReference type="EC" id="5.2.1.8" evidence="7"/>
<dbReference type="Proteomes" id="UP000298133">
    <property type="component" value="Unassembled WGS sequence"/>
</dbReference>
<evidence type="ECO:0000313" key="9">
    <source>
        <dbReference type="EMBL" id="TFH67272.1"/>
    </source>
</evidence>
<name>A0A4Y8UFX7_9GAMM</name>
<feature type="signal peptide" evidence="7">
    <location>
        <begin position="1"/>
        <end position="26"/>
    </location>
</feature>
<feature type="domain" description="PpiC" evidence="8">
    <location>
        <begin position="287"/>
        <end position="386"/>
    </location>
</feature>
<dbReference type="InterPro" id="IPR015391">
    <property type="entry name" value="SurA_N"/>
</dbReference>
<comment type="domain">
    <text evidence="7">The PPIase activity resides only in the second parvulin domain. The N-terminal region and the C-terminal tail are necessary and sufficient for the chaperone activity of SurA. The PPIase activity is dispensable for SurA to function as a chaperone. The N-terminal region and the C-terminal tail are also required for porin recognition.</text>
</comment>